<name>A0A0R2LAT6_9LACO</name>
<dbReference type="PATRIC" id="fig|449659.4.peg.814"/>
<evidence type="ECO:0000256" key="3">
    <source>
        <dbReference type="ARBA" id="ARBA00022692"/>
    </source>
</evidence>
<reference evidence="7 8" key="1">
    <citation type="journal article" date="2015" name="Genome Announc.">
        <title>Expanding the biotechnology potential of lactobacilli through comparative genomics of 213 strains and associated genera.</title>
        <authorList>
            <person name="Sun Z."/>
            <person name="Harris H.M."/>
            <person name="McCann A."/>
            <person name="Guo C."/>
            <person name="Argimon S."/>
            <person name="Zhang W."/>
            <person name="Yang X."/>
            <person name="Jeffery I.B."/>
            <person name="Cooney J.C."/>
            <person name="Kagawa T.F."/>
            <person name="Liu W."/>
            <person name="Song Y."/>
            <person name="Salvetti E."/>
            <person name="Wrobel A."/>
            <person name="Rasinkangas P."/>
            <person name="Parkhill J."/>
            <person name="Rea M.C."/>
            <person name="O'Sullivan O."/>
            <person name="Ritari J."/>
            <person name="Douillard F.P."/>
            <person name="Paul Ross R."/>
            <person name="Yang R."/>
            <person name="Briner A.E."/>
            <person name="Felis G.E."/>
            <person name="de Vos W.M."/>
            <person name="Barrangou R."/>
            <person name="Klaenhammer T.R."/>
            <person name="Caufield P.W."/>
            <person name="Cui Y."/>
            <person name="Zhang H."/>
            <person name="O'Toole P.W."/>
        </authorList>
    </citation>
    <scope>NUCLEOTIDE SEQUENCE [LARGE SCALE GENOMIC DNA]</scope>
    <source>
        <strain evidence="7 8">NBRC 103219</strain>
    </source>
</reference>
<gene>
    <name evidence="7" type="ORF">IV66_GL000808</name>
</gene>
<dbReference type="InterPro" id="IPR045861">
    <property type="entry name" value="CorA_cytoplasmic_dom"/>
</dbReference>
<keyword evidence="5 6" id="KW-0472">Membrane</keyword>
<dbReference type="InterPro" id="IPR047199">
    <property type="entry name" value="CorA-like"/>
</dbReference>
<dbReference type="Gene3D" id="1.20.58.340">
    <property type="entry name" value="Magnesium transport protein CorA, transmembrane region"/>
    <property type="match status" value="2"/>
</dbReference>
<dbReference type="GO" id="GO:0016020">
    <property type="term" value="C:membrane"/>
    <property type="evidence" value="ECO:0007669"/>
    <property type="project" value="UniProtKB-SubCell"/>
</dbReference>
<dbReference type="EMBL" id="JQCN01000069">
    <property type="protein sequence ID" value="KRN95789.1"/>
    <property type="molecule type" value="Genomic_DNA"/>
</dbReference>
<dbReference type="Pfam" id="PF01544">
    <property type="entry name" value="CorA"/>
    <property type="match status" value="1"/>
</dbReference>
<dbReference type="InterPro" id="IPR045863">
    <property type="entry name" value="CorA_TM1_TM2"/>
</dbReference>
<dbReference type="Proteomes" id="UP000051886">
    <property type="component" value="Unassembled WGS sequence"/>
</dbReference>
<dbReference type="SUPFAM" id="SSF144083">
    <property type="entry name" value="Magnesium transport protein CorA, transmembrane region"/>
    <property type="match status" value="1"/>
</dbReference>
<keyword evidence="3 6" id="KW-0812">Transmembrane</keyword>
<dbReference type="AlphaFoldDB" id="A0A0R2LAT6"/>
<evidence type="ECO:0000313" key="7">
    <source>
        <dbReference type="EMBL" id="KRN95789.1"/>
    </source>
</evidence>
<dbReference type="PANTHER" id="PTHR47891:SF1">
    <property type="entry name" value="CORA-MAGNESIUM AND COBALT TRANSPORTER"/>
    <property type="match status" value="1"/>
</dbReference>
<dbReference type="RefSeq" id="WP_017867894.1">
    <property type="nucleotide sequence ID" value="NZ_BJYB01000031.1"/>
</dbReference>
<dbReference type="PANTHER" id="PTHR47891">
    <property type="entry name" value="TRANSPORTER-RELATED"/>
    <property type="match status" value="1"/>
</dbReference>
<feature type="transmembrane region" description="Helical" evidence="6">
    <location>
        <begin position="284"/>
        <end position="304"/>
    </location>
</feature>
<dbReference type="GO" id="GO:0046873">
    <property type="term" value="F:metal ion transmembrane transporter activity"/>
    <property type="evidence" value="ECO:0007669"/>
    <property type="project" value="InterPro"/>
</dbReference>
<evidence type="ECO:0000256" key="1">
    <source>
        <dbReference type="ARBA" id="ARBA00004141"/>
    </source>
</evidence>
<sequence length="310" mass="36201">MYRKEKLWDDSWWFDISDPNKQELQSLQEDFALPRKYLSYILDKRERSRFDYNEQIKMGLLIWRVAVADQKNGGFKVLPVSFIISEKYLISVVDSEAKWVIQELRKLLHEIKQTRTRRCSSPITLLLSLLWRINDQYVDQIDEINTQREDLANYHRHPTNKQIAALSELSDQLVYLTTATDNNVVAIQQMGLSSNSDSGAFQLNEREHAFLNDVEIETKQSQQITQDAADLVDRLSNTYNNILNNNLNDTMRFLTVWSLILAVPPIVSGFYGMNVHLPLAKGEFSWITTLVITLILIVVTVWVYRHYRSK</sequence>
<feature type="transmembrane region" description="Helical" evidence="6">
    <location>
        <begin position="253"/>
        <end position="272"/>
    </location>
</feature>
<proteinExistence type="inferred from homology"/>
<dbReference type="STRING" id="449659.IV66_GL000808"/>
<dbReference type="CDD" id="cd12827">
    <property type="entry name" value="EcCorA_ZntB-like_u2"/>
    <property type="match status" value="1"/>
</dbReference>
<evidence type="ECO:0000256" key="4">
    <source>
        <dbReference type="ARBA" id="ARBA00022989"/>
    </source>
</evidence>
<evidence type="ECO:0000313" key="8">
    <source>
        <dbReference type="Proteomes" id="UP000051886"/>
    </source>
</evidence>
<comment type="subcellular location">
    <subcellularLocation>
        <location evidence="1">Membrane</location>
        <topology evidence="1">Multi-pass membrane protein</topology>
    </subcellularLocation>
</comment>
<comment type="caution">
    <text evidence="7">The sequence shown here is derived from an EMBL/GenBank/DDBJ whole genome shotgun (WGS) entry which is preliminary data.</text>
</comment>
<dbReference type="SUPFAM" id="SSF143865">
    <property type="entry name" value="CorA soluble domain-like"/>
    <property type="match status" value="1"/>
</dbReference>
<dbReference type="Gene3D" id="3.30.460.20">
    <property type="entry name" value="CorA soluble domain-like"/>
    <property type="match status" value="1"/>
</dbReference>
<evidence type="ECO:0000256" key="2">
    <source>
        <dbReference type="ARBA" id="ARBA00009765"/>
    </source>
</evidence>
<dbReference type="OrthoDB" id="9803416at2"/>
<comment type="similarity">
    <text evidence="2">Belongs to the CorA metal ion transporter (MIT) (TC 1.A.35) family.</text>
</comment>
<evidence type="ECO:0000256" key="6">
    <source>
        <dbReference type="SAM" id="Phobius"/>
    </source>
</evidence>
<keyword evidence="4 6" id="KW-1133">Transmembrane helix</keyword>
<organism evidence="7 8">
    <name type="scientific">Ligilactobacillus pobuzihii</name>
    <dbReference type="NCBI Taxonomy" id="449659"/>
    <lineage>
        <taxon>Bacteria</taxon>
        <taxon>Bacillati</taxon>
        <taxon>Bacillota</taxon>
        <taxon>Bacilli</taxon>
        <taxon>Lactobacillales</taxon>
        <taxon>Lactobacillaceae</taxon>
        <taxon>Ligilactobacillus</taxon>
    </lineage>
</organism>
<evidence type="ECO:0000256" key="5">
    <source>
        <dbReference type="ARBA" id="ARBA00023136"/>
    </source>
</evidence>
<dbReference type="InterPro" id="IPR002523">
    <property type="entry name" value="MgTranspt_CorA/ZnTranspt_ZntB"/>
</dbReference>
<accession>A0A0R2LAT6</accession>
<protein>
    <submittedName>
        <fullName evidence="7">Mg2 transporter protein CorA family protein</fullName>
    </submittedName>
</protein>
<keyword evidence="8" id="KW-1185">Reference proteome</keyword>